<evidence type="ECO:0000256" key="1">
    <source>
        <dbReference type="SAM" id="MobiDB-lite"/>
    </source>
</evidence>
<sequence length="110" mass="11533">MLKSSLPDGGIWFSQRETSFAAAYASLYDAFGFCCQYRLSASSSSSSAMSDRSAGQAVSRPIPSVSTPATGTPGRKVQPATPELTITAARQASGTITGWWSSADPSSRMK</sequence>
<feature type="compositionally biased region" description="Low complexity" evidence="1">
    <location>
        <begin position="45"/>
        <end position="54"/>
    </location>
</feature>
<reference evidence="3" key="1">
    <citation type="submission" date="2016-10" db="EMBL/GenBank/DDBJ databases">
        <authorList>
            <person name="Varghese N."/>
            <person name="Submissions S."/>
        </authorList>
    </citation>
    <scope>NUCLEOTIDE SEQUENCE [LARGE SCALE GENOMIC DNA]</scope>
    <source>
        <strain evidence="3">CGMCC 4.578</strain>
    </source>
</reference>
<gene>
    <name evidence="2" type="ORF">SAMN05216195_11229</name>
</gene>
<dbReference type="AlphaFoldDB" id="A0A1H9WLN0"/>
<dbReference type="EMBL" id="FOFT01000012">
    <property type="protein sequence ID" value="SES34775.1"/>
    <property type="molecule type" value="Genomic_DNA"/>
</dbReference>
<dbReference type="RefSeq" id="WP_143086852.1">
    <property type="nucleotide sequence ID" value="NZ_FOFT01000012.1"/>
</dbReference>
<proteinExistence type="predicted"/>
<keyword evidence="3" id="KW-1185">Reference proteome</keyword>
<organism evidence="2 3">
    <name type="scientific">Lentzea flaviverrucosa</name>
    <dbReference type="NCBI Taxonomy" id="200379"/>
    <lineage>
        <taxon>Bacteria</taxon>
        <taxon>Bacillati</taxon>
        <taxon>Actinomycetota</taxon>
        <taxon>Actinomycetes</taxon>
        <taxon>Pseudonocardiales</taxon>
        <taxon>Pseudonocardiaceae</taxon>
        <taxon>Lentzea</taxon>
    </lineage>
</organism>
<evidence type="ECO:0000313" key="3">
    <source>
        <dbReference type="Proteomes" id="UP000199028"/>
    </source>
</evidence>
<dbReference type="Proteomes" id="UP000199028">
    <property type="component" value="Unassembled WGS sequence"/>
</dbReference>
<protein>
    <submittedName>
        <fullName evidence="2">Uncharacterized protein</fullName>
    </submittedName>
</protein>
<accession>A0A1H9WLN0</accession>
<evidence type="ECO:0000313" key="2">
    <source>
        <dbReference type="EMBL" id="SES34775.1"/>
    </source>
</evidence>
<name>A0A1H9WLN0_9PSEU</name>
<feature type="region of interest" description="Disordered" evidence="1">
    <location>
        <begin position="45"/>
        <end position="82"/>
    </location>
</feature>